<dbReference type="PANTHER" id="PTHR37469">
    <property type="entry name" value="CELLOBIONIC ACID PHOSPHORYLASE-RELATED"/>
    <property type="match status" value="1"/>
</dbReference>
<protein>
    <submittedName>
        <fullName evidence="7">Uncharacterized protein</fullName>
    </submittedName>
</protein>
<dbReference type="InterPro" id="IPR037018">
    <property type="entry name" value="GH65_N"/>
</dbReference>
<organism evidence="7 8">
    <name type="scientific">Pedococcus bigeumensis</name>
    <dbReference type="NCBI Taxonomy" id="433644"/>
    <lineage>
        <taxon>Bacteria</taxon>
        <taxon>Bacillati</taxon>
        <taxon>Actinomycetota</taxon>
        <taxon>Actinomycetes</taxon>
        <taxon>Micrococcales</taxon>
        <taxon>Intrasporangiaceae</taxon>
        <taxon>Pedococcus</taxon>
    </lineage>
</organism>
<evidence type="ECO:0000259" key="5">
    <source>
        <dbReference type="Pfam" id="PF21250"/>
    </source>
</evidence>
<dbReference type="InterPro" id="IPR012341">
    <property type="entry name" value="6hp_glycosidase-like_sf"/>
</dbReference>
<dbReference type="GO" id="GO:0005975">
    <property type="term" value="P:carbohydrate metabolic process"/>
    <property type="evidence" value="ECO:0007669"/>
    <property type="project" value="InterPro"/>
</dbReference>
<evidence type="ECO:0000259" key="4">
    <source>
        <dbReference type="Pfam" id="PF17167"/>
    </source>
</evidence>
<dbReference type="GO" id="GO:0016757">
    <property type="term" value="F:glycosyltransferase activity"/>
    <property type="evidence" value="ECO:0007669"/>
    <property type="project" value="UniProtKB-KW"/>
</dbReference>
<dbReference type="InterPro" id="IPR052047">
    <property type="entry name" value="GH94_Enzymes"/>
</dbReference>
<dbReference type="InterPro" id="IPR008928">
    <property type="entry name" value="6-hairpin_glycosidase_sf"/>
</dbReference>
<feature type="domain" description="Glycoside phosphorylase super sandwich" evidence="5">
    <location>
        <begin position="322"/>
        <end position="509"/>
    </location>
</feature>
<dbReference type="SUPFAM" id="SSF48208">
    <property type="entry name" value="Six-hairpin glycosidases"/>
    <property type="match status" value="1"/>
</dbReference>
<evidence type="ECO:0000256" key="1">
    <source>
        <dbReference type="ARBA" id="ARBA00022676"/>
    </source>
</evidence>
<feature type="region of interest" description="Disordered" evidence="3">
    <location>
        <begin position="598"/>
        <end position="618"/>
    </location>
</feature>
<proteinExistence type="predicted"/>
<sequence>MKRGHHDLSSDAGLRAAFTDEACLTRLDAGDTSLLMYPASAHEAGPANLYLRRIDGAGATWVPLLGPASPSAVGWSDTGPTATGEWEGLRYAVSFRLAAGSPAWFWHLAVENSGQREAVVDVVLAHDPGLAPYAAVRNNEFYVSQYLDLTPVTTARGTAVAVRQNMPGATAPWLLLGSLTQGRGWATDTLQLVRGARRPGVPAALSSAELPSDRLQHEHALVVLQDAPVTITAGERHHTGFYGVFSPDHPDATTDADASWAAGALAQPEADPGRWADAALDAPRGGSGQIGSEALFSTALPFDTDDLDADTLAELTGHSDRRHVETGPDGALLSWFGSDGSHVVTAAKERAVLRPHGHVLRTGDALVPDTSGLTSTIWMAGTFHSQLTRGHVGRDRLLSTRRGYLGVQRAHGLRIFVEDATSAAGWVLLETPSAWALRTDGATWWYASGDLTLEVTSSAPAAAQELGLSVRWLSGTPRRLLVALNIALSGDDGLDPADYAVTEREDGVDVSTAAAGLRLGWQAGSVAVDADGPLFADGQGRGTPWLTLDVAARRHVTLSLAVTEGAKDLEVRPKAGQHLGDGWSANVEGALRLHLDAPDAAHAPDGPDGSNPSGVSRAGLAGEVDRIDTVLPWFTQNALVHYLSPRGLEQFSGGAWGTRDVCQGPVGLLIALGRDAEQRDVLLSVLRHQNARGDWPQAFDFLPPLAESGQQDAHGDVLYWPVLAVGDYLQATGDASLLSEGVPFVGDEGVTSPASVEDHLRRVLDRIAEVRVPGTALPAYGHGDWNDSLQPADPHLAARLVSTWTTVLMVTALRSLADGLESCGAGAALVIRAREAADAAHTAIQDDLLLYGVLPGYVLLNDDGTSEPLVHPRDTRTGLTYGVLPWIHAISADLLTPEQAQHHLDLIDEHLLGPDGARLFDRPVAYRGGPMSVFQRAEASTFWGREIGLMYMHAHLRYAEALARVGAADRLFAALCQANPVGVTERVPRARPRQSTTYYSSSDGAFDDRLAASARYAALLAGDVDLEGGWRVYSSGPGLYLRLLAETLLGVRSRGERVELDPVLAPGLDGLTARIPLGDKRLLVTYRVGAVGSGVVRVTAGGHELPTTSLDNPYRGAGVSVARADLLTRAHGDEIELTVETS</sequence>
<evidence type="ECO:0000256" key="3">
    <source>
        <dbReference type="SAM" id="MobiDB-lite"/>
    </source>
</evidence>
<evidence type="ECO:0000256" key="2">
    <source>
        <dbReference type="ARBA" id="ARBA00022679"/>
    </source>
</evidence>
<feature type="domain" description="SOGP N-terminal" evidence="6">
    <location>
        <begin position="18"/>
        <end position="243"/>
    </location>
</feature>
<comment type="caution">
    <text evidence="7">The sequence shown here is derived from an EMBL/GenBank/DDBJ whole genome shotgun (WGS) entry which is preliminary data.</text>
</comment>
<dbReference type="Proteomes" id="UP000317722">
    <property type="component" value="Unassembled WGS sequence"/>
</dbReference>
<evidence type="ECO:0000313" key="7">
    <source>
        <dbReference type="EMBL" id="TPG13949.1"/>
    </source>
</evidence>
<evidence type="ECO:0000313" key="8">
    <source>
        <dbReference type="Proteomes" id="UP000317722"/>
    </source>
</evidence>
<dbReference type="Pfam" id="PF21958">
    <property type="entry name" value="SOGP_N"/>
    <property type="match status" value="1"/>
</dbReference>
<feature type="compositionally biased region" description="Low complexity" evidence="3">
    <location>
        <begin position="600"/>
        <end position="609"/>
    </location>
</feature>
<keyword evidence="1" id="KW-0328">Glycosyltransferase</keyword>
<dbReference type="EMBL" id="RCZM01000006">
    <property type="protein sequence ID" value="TPG13949.1"/>
    <property type="molecule type" value="Genomic_DNA"/>
</dbReference>
<dbReference type="Gene3D" id="1.50.10.10">
    <property type="match status" value="1"/>
</dbReference>
<dbReference type="InterPro" id="IPR033432">
    <property type="entry name" value="GH94_catalytic"/>
</dbReference>
<dbReference type="Pfam" id="PF17167">
    <property type="entry name" value="Glyco_hydro_94"/>
    <property type="match status" value="1"/>
</dbReference>
<accession>A0A502CPA2</accession>
<gene>
    <name evidence="7" type="ORF">EAH86_17160</name>
</gene>
<dbReference type="AlphaFoldDB" id="A0A502CPA2"/>
<name>A0A502CPA2_9MICO</name>
<keyword evidence="2" id="KW-0808">Transferase</keyword>
<dbReference type="InterPro" id="IPR053831">
    <property type="entry name" value="SOGP_N"/>
</dbReference>
<feature type="domain" description="Glycosyl hydrolase 94 catalytic" evidence="4">
    <location>
        <begin position="708"/>
        <end position="847"/>
    </location>
</feature>
<dbReference type="Pfam" id="PF21250">
    <property type="entry name" value="SOGP_2nd"/>
    <property type="match status" value="1"/>
</dbReference>
<dbReference type="InterPro" id="IPR048771">
    <property type="entry name" value="SOGP_2nd"/>
</dbReference>
<dbReference type="Gene3D" id="2.70.98.40">
    <property type="entry name" value="Glycoside hydrolase, family 65, N-terminal domain"/>
    <property type="match status" value="1"/>
</dbReference>
<reference evidence="7 8" key="1">
    <citation type="journal article" date="2019" name="Environ. Microbiol.">
        <title>Species interactions and distinct microbial communities in high Arctic permafrost affected cryosols are associated with the CH4 and CO2 gas fluxes.</title>
        <authorList>
            <person name="Altshuler I."/>
            <person name="Hamel J."/>
            <person name="Turney S."/>
            <person name="Magnuson E."/>
            <person name="Levesque R."/>
            <person name="Greer C."/>
            <person name="Whyte L.G."/>
        </authorList>
    </citation>
    <scope>NUCLEOTIDE SEQUENCE [LARGE SCALE GENOMIC DNA]</scope>
    <source>
        <strain evidence="7 8">S9.3A</strain>
    </source>
</reference>
<evidence type="ECO:0000259" key="6">
    <source>
        <dbReference type="Pfam" id="PF21958"/>
    </source>
</evidence>
<dbReference type="PANTHER" id="PTHR37469:SF2">
    <property type="entry name" value="CELLOBIONIC ACID PHOSPHORYLASE"/>
    <property type="match status" value="1"/>
</dbReference>
<keyword evidence="8" id="KW-1185">Reference proteome</keyword>